<proteinExistence type="predicted"/>
<comment type="caution">
    <text evidence="2">The sequence shown here is derived from an EMBL/GenBank/DDBJ whole genome shotgun (WGS) entry which is preliminary data.</text>
</comment>
<gene>
    <name evidence="2" type="ORF">cubi_02896</name>
</gene>
<evidence type="ECO:0000313" key="2">
    <source>
        <dbReference type="EMBL" id="OII74094.1"/>
    </source>
</evidence>
<dbReference type="GeneID" id="39979686"/>
<keyword evidence="3" id="KW-1185">Reference proteome</keyword>
<accession>A0A1J4MIS7</accession>
<dbReference type="OrthoDB" id="343179at2759"/>
<dbReference type="AlphaFoldDB" id="A0A1J4MIS7"/>
<dbReference type="Proteomes" id="UP000186176">
    <property type="component" value="Unassembled WGS sequence"/>
</dbReference>
<name>A0A1J4MIS7_9CRYT</name>
<reference evidence="2 3" key="1">
    <citation type="submission" date="2016-10" db="EMBL/GenBank/DDBJ databases">
        <title>Reductive evolution of mitochondrial metabolism and differential evolution of invasion-related proteins in Cryptosporidium.</title>
        <authorList>
            <person name="Liu S."/>
            <person name="Roellig D.M."/>
            <person name="Guo Y."/>
            <person name="Li N."/>
            <person name="Frace M.A."/>
            <person name="Tang K."/>
            <person name="Zhang L."/>
            <person name="Feng Y."/>
            <person name="Xiao L."/>
        </authorList>
    </citation>
    <scope>NUCLEOTIDE SEQUENCE [LARGE SCALE GENOMIC DNA]</scope>
    <source>
        <strain evidence="2">39726</strain>
    </source>
</reference>
<evidence type="ECO:0000256" key="1">
    <source>
        <dbReference type="SAM" id="SignalP"/>
    </source>
</evidence>
<feature type="chain" id="PRO_5013289406" evidence="1">
    <location>
        <begin position="21"/>
        <end position="197"/>
    </location>
</feature>
<dbReference type="VEuPathDB" id="CryptoDB:cubi_02896"/>
<evidence type="ECO:0000313" key="3">
    <source>
        <dbReference type="Proteomes" id="UP000186176"/>
    </source>
</evidence>
<dbReference type="RefSeq" id="XP_028875314.1">
    <property type="nucleotide sequence ID" value="XM_029019907.1"/>
</dbReference>
<protein>
    <submittedName>
        <fullName evidence="2">Uncharacterized protein</fullName>
    </submittedName>
</protein>
<dbReference type="EMBL" id="LRBP01000013">
    <property type="protein sequence ID" value="OII74094.1"/>
    <property type="molecule type" value="Genomic_DNA"/>
</dbReference>
<feature type="signal peptide" evidence="1">
    <location>
        <begin position="1"/>
        <end position="20"/>
    </location>
</feature>
<sequence>MPSLFFYFTLLLFSISNSLGEQNDSFWKMKTSLVLTSDNRLEGVQLCTSIEDELMENAEGSNITSSLDDSLSHSNSLIELIITNQEQEEVTLFVTETVYNLIYRKPDLRKNPNTFHRAQIAENTDLDSVKNVSSGGVESSERVIYIKKHHHSHEGAGQAVPIIQSLNYSHVEFSISSGSGLFSNSNSKNFTNNSENE</sequence>
<keyword evidence="1" id="KW-0732">Signal</keyword>
<organism evidence="2 3">
    <name type="scientific">Cryptosporidium ubiquitum</name>
    <dbReference type="NCBI Taxonomy" id="857276"/>
    <lineage>
        <taxon>Eukaryota</taxon>
        <taxon>Sar</taxon>
        <taxon>Alveolata</taxon>
        <taxon>Apicomplexa</taxon>
        <taxon>Conoidasida</taxon>
        <taxon>Coccidia</taxon>
        <taxon>Eucoccidiorida</taxon>
        <taxon>Eimeriorina</taxon>
        <taxon>Cryptosporidiidae</taxon>
        <taxon>Cryptosporidium</taxon>
    </lineage>
</organism>